<comment type="caution">
    <text evidence="1">The sequence shown here is derived from an EMBL/GenBank/DDBJ whole genome shotgun (WGS) entry which is preliminary data.</text>
</comment>
<organism evidence="1 2">
    <name type="scientific">Vicingus serpentipes</name>
    <dbReference type="NCBI Taxonomy" id="1926625"/>
    <lineage>
        <taxon>Bacteria</taxon>
        <taxon>Pseudomonadati</taxon>
        <taxon>Bacteroidota</taxon>
        <taxon>Flavobacteriia</taxon>
        <taxon>Flavobacteriales</taxon>
        <taxon>Vicingaceae</taxon>
        <taxon>Vicingus</taxon>
    </lineage>
</organism>
<dbReference type="GO" id="GO:0005975">
    <property type="term" value="P:carbohydrate metabolic process"/>
    <property type="evidence" value="ECO:0007669"/>
    <property type="project" value="InterPro"/>
</dbReference>
<name>A0A5C6RT21_9FLAO</name>
<accession>A0A5C6RT21</accession>
<keyword evidence="2" id="KW-1185">Reference proteome</keyword>
<evidence type="ECO:0000313" key="1">
    <source>
        <dbReference type="EMBL" id="TXB65277.1"/>
    </source>
</evidence>
<dbReference type="InterPro" id="IPR011330">
    <property type="entry name" value="Glyco_hydro/deAcase_b/a-brl"/>
</dbReference>
<dbReference type="AlphaFoldDB" id="A0A5C6RT21"/>
<sequence>MAKDFTLEKYEAFLKAAIDNGYQLVSYQNYLNNDFEKVLILRHDVDKKPQNSLRTAQLQHQLGVTGTYYFRAVPESFDVSVIKQIANLGHEIGYHYEDLTICKGDYENAIVHFEKWLTKLREFYPVKTVCMHGSPLSRHDNRKLWDKYNYKDFGSVAEPYFDIDFNEVFYITDTGRKWDGNKVSVRDKVASKFELTFHSTDDLIIAFKEGKLPNKIMQNIHPQRWSNNRLEWIQELFLQNIKNSIKKALFVK</sequence>
<dbReference type="EMBL" id="VOOS01000003">
    <property type="protein sequence ID" value="TXB65277.1"/>
    <property type="molecule type" value="Genomic_DNA"/>
</dbReference>
<gene>
    <name evidence="1" type="ORF">FRY74_07595</name>
</gene>
<dbReference type="RefSeq" id="WP_147100172.1">
    <property type="nucleotide sequence ID" value="NZ_VOOS01000003.1"/>
</dbReference>
<dbReference type="SUPFAM" id="SSF88713">
    <property type="entry name" value="Glycoside hydrolase/deacetylase"/>
    <property type="match status" value="1"/>
</dbReference>
<evidence type="ECO:0008006" key="3">
    <source>
        <dbReference type="Google" id="ProtNLM"/>
    </source>
</evidence>
<reference evidence="1 2" key="1">
    <citation type="submission" date="2019-08" db="EMBL/GenBank/DDBJ databases">
        <title>Genome of Vicingus serpentipes NCIMB 15042.</title>
        <authorList>
            <person name="Bowman J.P."/>
        </authorList>
    </citation>
    <scope>NUCLEOTIDE SEQUENCE [LARGE SCALE GENOMIC DNA]</scope>
    <source>
        <strain evidence="1 2">NCIMB 15042</strain>
    </source>
</reference>
<dbReference type="Proteomes" id="UP000321721">
    <property type="component" value="Unassembled WGS sequence"/>
</dbReference>
<evidence type="ECO:0000313" key="2">
    <source>
        <dbReference type="Proteomes" id="UP000321721"/>
    </source>
</evidence>
<dbReference type="OrthoDB" id="1016932at2"/>
<protein>
    <recommendedName>
        <fullName evidence="3">Polysaccharide deacetylase family protein</fullName>
    </recommendedName>
</protein>
<proteinExistence type="predicted"/>